<dbReference type="GO" id="GO:0016787">
    <property type="term" value="F:hydrolase activity"/>
    <property type="evidence" value="ECO:0000318"/>
    <property type="project" value="GO_Central"/>
</dbReference>
<dbReference type="Pfam" id="PF00561">
    <property type="entry name" value="Abhydrolase_1"/>
    <property type="match status" value="1"/>
</dbReference>
<evidence type="ECO:0000259" key="3">
    <source>
        <dbReference type="Pfam" id="PF00561"/>
    </source>
</evidence>
<organism evidence="4 5">
    <name type="scientific">Spinacia oleracea</name>
    <name type="common">Spinach</name>
    <dbReference type="NCBI Taxonomy" id="3562"/>
    <lineage>
        <taxon>Eukaryota</taxon>
        <taxon>Viridiplantae</taxon>
        <taxon>Streptophyta</taxon>
        <taxon>Embryophyta</taxon>
        <taxon>Tracheophyta</taxon>
        <taxon>Spermatophyta</taxon>
        <taxon>Magnoliopsida</taxon>
        <taxon>eudicotyledons</taxon>
        <taxon>Gunneridae</taxon>
        <taxon>Pentapetalae</taxon>
        <taxon>Caryophyllales</taxon>
        <taxon>Chenopodiaceae</taxon>
        <taxon>Chenopodioideae</taxon>
        <taxon>Anserineae</taxon>
        <taxon>Spinacia</taxon>
    </lineage>
</organism>
<dbReference type="OrthoDB" id="7130006at2759"/>
<protein>
    <recommendedName>
        <fullName evidence="3">AB hydrolase-1 domain-containing protein</fullName>
    </recommendedName>
</protein>
<evidence type="ECO:0000256" key="1">
    <source>
        <dbReference type="ARBA" id="ARBA00022801"/>
    </source>
</evidence>
<proteinExistence type="inferred from homology"/>
<dbReference type="PANTHER" id="PTHR43329">
    <property type="entry name" value="EPOXIDE HYDROLASE"/>
    <property type="match status" value="1"/>
</dbReference>
<dbReference type="InterPro" id="IPR000073">
    <property type="entry name" value="AB_hydrolase_1"/>
</dbReference>
<keyword evidence="4" id="KW-1185">Reference proteome</keyword>
<dbReference type="SUPFAM" id="SSF53474">
    <property type="entry name" value="alpha/beta-Hydrolases"/>
    <property type="match status" value="1"/>
</dbReference>
<evidence type="ECO:0000313" key="5">
    <source>
        <dbReference type="RefSeq" id="XP_021846829.1"/>
    </source>
</evidence>
<evidence type="ECO:0000256" key="2">
    <source>
        <dbReference type="ARBA" id="ARBA00038334"/>
    </source>
</evidence>
<dbReference type="Gene3D" id="3.40.50.1820">
    <property type="entry name" value="alpha/beta hydrolase"/>
    <property type="match status" value="1"/>
</dbReference>
<dbReference type="KEGG" id="soe:110786584"/>
<dbReference type="GeneID" id="110786584"/>
<comment type="similarity">
    <text evidence="2">Belongs to the AB hydrolase superfamily. Epoxide hydrolase family.</text>
</comment>
<dbReference type="AlphaFoldDB" id="A0A9R0IEW1"/>
<reference evidence="5" key="2">
    <citation type="submission" date="2025-08" db="UniProtKB">
        <authorList>
            <consortium name="RefSeq"/>
        </authorList>
    </citation>
    <scope>IDENTIFICATION</scope>
    <source>
        <tissue evidence="5">Leaf</tissue>
    </source>
</reference>
<name>A0A9R0IEW1_SPIOL</name>
<gene>
    <name evidence="5" type="primary">LOC110786584</name>
</gene>
<sequence length="317" mass="36015">MDQIKHSHIEVTGLKLHIAEIGTGSRVVIFLHGFPEVWYTWRHQMVALSNAGFRAITPDFRGYGLSDQPINPQTASFKDLVCDLLGIVDRLAISKAFLIAKDFGVRPAYLFALQHPERVAGVITVGIPYIPPAPSTFHTHLPEGFYISRWQETGRAEADFGRFDAKTVVRKIYTMFSRSEIPIAKENEEIMDLVGPETPLPSWFSEEDLANYGSLYEKSGFQTALQLPYRSMNEEYDIPDPVLKIPLLTIMGEEDYFLKFPGIQDYINSGKLKEFAPESEIIFLPQGTHFAHEQLPQVVNKLILNFLCNHTRRLESN</sequence>
<feature type="domain" description="AB hydrolase-1" evidence="3">
    <location>
        <begin position="27"/>
        <end position="258"/>
    </location>
</feature>
<dbReference type="InterPro" id="IPR000639">
    <property type="entry name" value="Epox_hydrolase-like"/>
</dbReference>
<keyword evidence="1" id="KW-0378">Hydrolase</keyword>
<dbReference type="InterPro" id="IPR029058">
    <property type="entry name" value="AB_hydrolase_fold"/>
</dbReference>
<reference evidence="4" key="1">
    <citation type="journal article" date="2021" name="Nat. Commun.">
        <title>Genomic analyses provide insights into spinach domestication and the genetic basis of agronomic traits.</title>
        <authorList>
            <person name="Cai X."/>
            <person name="Sun X."/>
            <person name="Xu C."/>
            <person name="Sun H."/>
            <person name="Wang X."/>
            <person name="Ge C."/>
            <person name="Zhang Z."/>
            <person name="Wang Q."/>
            <person name="Fei Z."/>
            <person name="Jiao C."/>
            <person name="Wang Q."/>
        </authorList>
    </citation>
    <scope>NUCLEOTIDE SEQUENCE [LARGE SCALE GENOMIC DNA]</scope>
    <source>
        <strain evidence="4">cv. Varoflay</strain>
    </source>
</reference>
<dbReference type="RefSeq" id="XP_021846829.1">
    <property type="nucleotide sequence ID" value="XM_021991137.2"/>
</dbReference>
<accession>A0A9R0IEW1</accession>
<dbReference type="Proteomes" id="UP000813463">
    <property type="component" value="Chromosome 6"/>
</dbReference>
<dbReference type="PRINTS" id="PR00111">
    <property type="entry name" value="ABHYDROLASE"/>
</dbReference>
<dbReference type="PRINTS" id="PR00412">
    <property type="entry name" value="EPOXHYDRLASE"/>
</dbReference>
<evidence type="ECO:0000313" key="4">
    <source>
        <dbReference type="Proteomes" id="UP000813463"/>
    </source>
</evidence>